<evidence type="ECO:0000313" key="5">
    <source>
        <dbReference type="Proteomes" id="UP000241238"/>
    </source>
</evidence>
<proteinExistence type="predicted"/>
<evidence type="ECO:0000256" key="2">
    <source>
        <dbReference type="ARBA" id="ARBA00022643"/>
    </source>
</evidence>
<gene>
    <name evidence="4" type="ORF">C4N18_06980</name>
</gene>
<evidence type="ECO:0000313" key="4">
    <source>
        <dbReference type="EMBL" id="AVQ30967.1"/>
    </source>
</evidence>
<feature type="domain" description="NADPH-dependent FMN reductase-like" evidence="3">
    <location>
        <begin position="1"/>
        <end position="149"/>
    </location>
</feature>
<dbReference type="PANTHER" id="PTHR43278:SF4">
    <property type="entry name" value="NAD(P)H-DEPENDENT FMN-CONTAINING OXIDOREDUCTASE YWQN-RELATED"/>
    <property type="match status" value="1"/>
</dbReference>
<dbReference type="GeneID" id="77467734"/>
<accession>A0ABM6U3T6</accession>
<dbReference type="InterPro" id="IPR029039">
    <property type="entry name" value="Flavoprotein-like_sf"/>
</dbReference>
<dbReference type="InterPro" id="IPR005025">
    <property type="entry name" value="FMN_Rdtase-like_dom"/>
</dbReference>
<keyword evidence="1" id="KW-0285">Flavoprotein</keyword>
<dbReference type="EMBL" id="CP028103">
    <property type="protein sequence ID" value="AVQ30967.1"/>
    <property type="molecule type" value="Genomic_DNA"/>
</dbReference>
<evidence type="ECO:0000259" key="3">
    <source>
        <dbReference type="Pfam" id="PF03358"/>
    </source>
</evidence>
<evidence type="ECO:0000256" key="1">
    <source>
        <dbReference type="ARBA" id="ARBA00022630"/>
    </source>
</evidence>
<dbReference type="Pfam" id="PF03358">
    <property type="entry name" value="FMN_red"/>
    <property type="match status" value="1"/>
</dbReference>
<sequence>MKVMLLNGSPNEKGCTYTALREVEKVLNKHGIKTEIVYLGKKPIAGCIACSKCSETGKCIWNDKVNEIAERLDEIDGLIIGSPVYYASANGSLTAFLDRLFFSAGDKMAGKLGASIVSCRRAGSTAAFDQLNKYFTISNMPIVSSNYWNQVHGFTPEDVIQDKEGLQIMRTLGENMAWLLKCIEAGKKMNIQKPEYEEKIMTNFIK</sequence>
<keyword evidence="2" id="KW-0288">FMN</keyword>
<dbReference type="RefSeq" id="WP_005949983.1">
    <property type="nucleotide sequence ID" value="NZ_CP028103.1"/>
</dbReference>
<dbReference type="PANTHER" id="PTHR43278">
    <property type="entry name" value="NAD(P)H-DEPENDENT FMN-CONTAINING OXIDOREDUCTASE YWQN-RELATED"/>
    <property type="match status" value="1"/>
</dbReference>
<organism evidence="4 5">
    <name type="scientific">Fusobacterium varium ATCC 27725</name>
    <dbReference type="NCBI Taxonomy" id="469618"/>
    <lineage>
        <taxon>Bacteria</taxon>
        <taxon>Fusobacteriati</taxon>
        <taxon>Fusobacteriota</taxon>
        <taxon>Fusobacteriia</taxon>
        <taxon>Fusobacteriales</taxon>
        <taxon>Fusobacteriaceae</taxon>
        <taxon>Fusobacterium</taxon>
    </lineage>
</organism>
<reference evidence="5" key="1">
    <citation type="journal article" date="2018" name="MSphere">
        <title>Fusobacterium Genomics Using MinION and Illumina Sequencing Enables Genome Completion and Correction.</title>
        <authorList>
            <person name="Todd S.M."/>
            <person name="Settlage R.E."/>
            <person name="Lahmers K.K."/>
            <person name="Slade D.J."/>
        </authorList>
    </citation>
    <scope>NUCLEOTIDE SEQUENCE [LARGE SCALE GENOMIC DNA]</scope>
    <source>
        <strain evidence="5">ATCC 27725</strain>
    </source>
</reference>
<keyword evidence="5" id="KW-1185">Reference proteome</keyword>
<protein>
    <submittedName>
        <fullName evidence="4">Flavodoxin family protein</fullName>
    </submittedName>
</protein>
<dbReference type="SUPFAM" id="SSF52218">
    <property type="entry name" value="Flavoproteins"/>
    <property type="match status" value="1"/>
</dbReference>
<dbReference type="Gene3D" id="3.40.50.360">
    <property type="match status" value="1"/>
</dbReference>
<dbReference type="InterPro" id="IPR051796">
    <property type="entry name" value="ISF_SsuE-like"/>
</dbReference>
<name>A0ABM6U3T6_FUSVA</name>
<dbReference type="Proteomes" id="UP000241238">
    <property type="component" value="Chromosome"/>
</dbReference>